<feature type="transmembrane region" description="Helical" evidence="1">
    <location>
        <begin position="112"/>
        <end position="130"/>
    </location>
</feature>
<evidence type="ECO:0000256" key="1">
    <source>
        <dbReference type="SAM" id="Phobius"/>
    </source>
</evidence>
<reference evidence="2 3" key="1">
    <citation type="submission" date="2014-07" db="EMBL/GenBank/DDBJ databases">
        <title>Complete genome sequence of a moderately halophilic bacterium Terribacillus aidingensis MP602, isolated from Cryptomeria fortunei in Tianmu mountain in China.</title>
        <authorList>
            <person name="Wang Y."/>
            <person name="Lu P."/>
            <person name="Zhang L."/>
        </authorList>
    </citation>
    <scope>NUCLEOTIDE SEQUENCE [LARGE SCALE GENOMIC DNA]</scope>
    <source>
        <strain evidence="2 3">MP602</strain>
    </source>
</reference>
<dbReference type="AlphaFoldDB" id="A0A075LI99"/>
<keyword evidence="1" id="KW-1133">Transmembrane helix</keyword>
<evidence type="ECO:0000313" key="2">
    <source>
        <dbReference type="EMBL" id="AIF65602.1"/>
    </source>
</evidence>
<proteinExistence type="predicted"/>
<evidence type="ECO:0000313" key="3">
    <source>
        <dbReference type="Proteomes" id="UP000027980"/>
    </source>
</evidence>
<accession>A0A075LI99</accession>
<organism evidence="2 3">
    <name type="scientific">Terribacillus saccharophilus</name>
    <dbReference type="NCBI Taxonomy" id="361277"/>
    <lineage>
        <taxon>Bacteria</taxon>
        <taxon>Bacillati</taxon>
        <taxon>Bacillota</taxon>
        <taxon>Bacilli</taxon>
        <taxon>Bacillales</taxon>
        <taxon>Bacillaceae</taxon>
        <taxon>Terribacillus</taxon>
    </lineage>
</organism>
<gene>
    <name evidence="2" type="ORF">GZ22_02350</name>
</gene>
<dbReference type="HOGENOM" id="CLU_1884792_0_0_9"/>
<name>A0A075LI99_9BACI</name>
<feature type="transmembrane region" description="Helical" evidence="1">
    <location>
        <begin position="12"/>
        <end position="41"/>
    </location>
</feature>
<sequence length="135" mass="15104">MFDTIRYISMKTAVLLGICFYSFTILIHVLVISGILPYTWVNGGRSDSFANQLQLSIISIVVCIIGGLFTFFAAENKARRFNRGITIICWFLVVMCFVGLIQQLLGTAFEKGVCSFIVLLGIISNLRLAVEIRKQ</sequence>
<keyword evidence="1" id="KW-0812">Transmembrane</keyword>
<feature type="transmembrane region" description="Helical" evidence="1">
    <location>
        <begin position="85"/>
        <end position="106"/>
    </location>
</feature>
<dbReference type="Proteomes" id="UP000027980">
    <property type="component" value="Chromosome"/>
</dbReference>
<dbReference type="EMBL" id="CP008876">
    <property type="protein sequence ID" value="AIF65602.1"/>
    <property type="molecule type" value="Genomic_DNA"/>
</dbReference>
<dbReference type="KEGG" id="tap:GZ22_02350"/>
<feature type="transmembrane region" description="Helical" evidence="1">
    <location>
        <begin position="53"/>
        <end position="73"/>
    </location>
</feature>
<keyword evidence="1" id="KW-0472">Membrane</keyword>
<protein>
    <submittedName>
        <fullName evidence="2">Uncharacterized protein</fullName>
    </submittedName>
</protein>